<dbReference type="PANTHER" id="PTHR43742">
    <property type="entry name" value="TRIMETHYLAMINE-N-OXIDE REDUCTASE"/>
    <property type="match status" value="1"/>
</dbReference>
<evidence type="ECO:0000256" key="3">
    <source>
        <dbReference type="ARBA" id="ARBA00022485"/>
    </source>
</evidence>
<protein>
    <submittedName>
        <fullName evidence="12">Molybdopterin oxidoreductase</fullName>
    </submittedName>
</protein>
<dbReference type="InterPro" id="IPR006655">
    <property type="entry name" value="Mopterin_OxRdtase_prok_CS"/>
</dbReference>
<dbReference type="InterPro" id="IPR006963">
    <property type="entry name" value="Mopterin_OxRdtase_4Fe-4S_dom"/>
</dbReference>
<keyword evidence="4" id="KW-0500">Molybdenum</keyword>
<dbReference type="GO" id="GO:0043546">
    <property type="term" value="F:molybdopterin cofactor binding"/>
    <property type="evidence" value="ECO:0007669"/>
    <property type="project" value="InterPro"/>
</dbReference>
<comment type="cofactor">
    <cofactor evidence="1">
        <name>Mo-bis(molybdopterin guanine dinucleotide)</name>
        <dbReference type="ChEBI" id="CHEBI:60539"/>
    </cofactor>
</comment>
<dbReference type="PANTHER" id="PTHR43742:SF9">
    <property type="entry name" value="TETRATHIONATE REDUCTASE SUBUNIT A"/>
    <property type="match status" value="1"/>
</dbReference>
<evidence type="ECO:0000256" key="6">
    <source>
        <dbReference type="ARBA" id="ARBA00022729"/>
    </source>
</evidence>
<keyword evidence="3" id="KW-0004">4Fe-4S</keyword>
<evidence type="ECO:0000256" key="10">
    <source>
        <dbReference type="SAM" id="Coils"/>
    </source>
</evidence>
<dbReference type="InterPro" id="IPR019546">
    <property type="entry name" value="TAT_signal_bac_arc"/>
</dbReference>
<dbReference type="PROSITE" id="PS51669">
    <property type="entry name" value="4FE4S_MOW_BIS_MGD"/>
    <property type="match status" value="1"/>
</dbReference>
<dbReference type="KEGG" id="doe:DENOEST_1352"/>
<evidence type="ECO:0000256" key="9">
    <source>
        <dbReference type="ARBA" id="ARBA00023014"/>
    </source>
</evidence>
<dbReference type="InterPro" id="IPR009010">
    <property type="entry name" value="Asp_de-COase-like_dom_sf"/>
</dbReference>
<dbReference type="PROSITE" id="PS51318">
    <property type="entry name" value="TAT"/>
    <property type="match status" value="1"/>
</dbReference>
<sequence>MSESMKVLPMSRRRFLQASGIAGAAGAAGIGAGVMPGFKTIGKAHAAPAPEAGGGTVITKSFCHQCPARCGIDVYTTNGRVHAIYGTLDNPISNGKLCPKGHYGTYLLYDPDRFKGPMKRTNPKKGRNEDPRFVPISWDEALKTAADRLNALRDKGESHRFGLLFGRGWGATDAGLLGDFAKLYGSPNVGINHSSMCSDASKKAKLCADGNYSYNSYDYENTNYLLIFGASFLESFRPLNNNLQAWGTMRSKAPRTMVTVVDVHTSTTGAAADRLLLTKSGTDGALALAMAHVILTEGLWDRKFVGDFIDGINRFKSGEIVAMAYSQEDLAKRRELEAAAAVKKTESDKKALADKAKLQADIDSLRVKIEESDDEKIIPGLKKALADLEKKAEGADKLAAAIKEQRGALGQNAKPQPDPAVGETIFREKWTLGLLEWWNAVLKDCTPEWAEKITTIPAREIKAVAKEFGSTRPAIALFERGATAHTNGIYNGMAIHALNALVGSLFAKGGLGYQSSVPWGKVSVKADKFMDSYAMSSDRKKPRIDKVKTDAWPMASNMMQEIAKNHLKGDPYKMDTLMFYLTGPIFSGPECKDWEKSMAETYVIDTSPYPGETAVFADLILPDHSYLERLQIADTYPFQGYPIAMIRTPAIKPLYDTKVFGDVLIEIGKRIQGPMGEYYKQLGNTESMIKQMAKGFEEKPGSNGVNSYESFVQKGVWFKKPYGYRQVAGEFYFWDGDTKSYSKQMVPAEVKDKLLKTPSGKYEFKSGYLADEHHAHYVHEKLGIDLELVGFPQYIPARHPGGGDLHFVSPKLAAQAEGRQANLPHASAFMQPTQGGKREVFLEIHPETAAKRGIRNGDRVRVKNDIGAIEVVARLYTGIRPDTVALPMIHGHWAQGRWATAKERNVSGSTNEITANVSEPISGLACYHTGKVFVEKV</sequence>
<proteinExistence type="inferred from homology"/>
<dbReference type="Gene3D" id="2.40.40.20">
    <property type="match status" value="1"/>
</dbReference>
<dbReference type="PROSITE" id="PS00932">
    <property type="entry name" value="MOLYBDOPTERIN_PROK_3"/>
    <property type="match status" value="1"/>
</dbReference>
<dbReference type="RefSeq" id="WP_197970543.1">
    <property type="nucleotide sequence ID" value="NZ_LR778301.1"/>
</dbReference>
<comment type="similarity">
    <text evidence="2">Belongs to the prokaryotic molybdopterin-containing oxidoreductase family.</text>
</comment>
<dbReference type="Gene3D" id="3.40.228.10">
    <property type="entry name" value="Dimethylsulfoxide Reductase, domain 2"/>
    <property type="match status" value="2"/>
</dbReference>
<feature type="coiled-coil region" evidence="10">
    <location>
        <begin position="355"/>
        <end position="405"/>
    </location>
</feature>
<dbReference type="InterPro" id="IPR006656">
    <property type="entry name" value="Mopterin_OxRdtase"/>
</dbReference>
<dbReference type="GO" id="GO:0016491">
    <property type="term" value="F:oxidoreductase activity"/>
    <property type="evidence" value="ECO:0007669"/>
    <property type="project" value="UniProtKB-KW"/>
</dbReference>
<evidence type="ECO:0000256" key="4">
    <source>
        <dbReference type="ARBA" id="ARBA00022505"/>
    </source>
</evidence>
<accession>A0A6S6XWP5</accession>
<keyword evidence="7" id="KW-0560">Oxidoreductase</keyword>
<dbReference type="AlphaFoldDB" id="A0A6S6XWP5"/>
<evidence type="ECO:0000256" key="1">
    <source>
        <dbReference type="ARBA" id="ARBA00001942"/>
    </source>
</evidence>
<dbReference type="GO" id="GO:0051539">
    <property type="term" value="F:4 iron, 4 sulfur cluster binding"/>
    <property type="evidence" value="ECO:0007669"/>
    <property type="project" value="UniProtKB-KW"/>
</dbReference>
<name>A0A6S6XWP5_9PROT</name>
<dbReference type="InterPro" id="IPR006311">
    <property type="entry name" value="TAT_signal"/>
</dbReference>
<keyword evidence="5" id="KW-0479">Metal-binding</keyword>
<dbReference type="InterPro" id="IPR050612">
    <property type="entry name" value="Prok_Mopterin_Oxidored"/>
</dbReference>
<organism evidence="12 13">
    <name type="scientific">Denitratisoma oestradiolicum</name>
    <dbReference type="NCBI Taxonomy" id="311182"/>
    <lineage>
        <taxon>Bacteria</taxon>
        <taxon>Pseudomonadati</taxon>
        <taxon>Pseudomonadota</taxon>
        <taxon>Betaproteobacteria</taxon>
        <taxon>Nitrosomonadales</taxon>
        <taxon>Sterolibacteriaceae</taxon>
        <taxon>Denitratisoma</taxon>
    </lineage>
</organism>
<dbReference type="SUPFAM" id="SSF50692">
    <property type="entry name" value="ADC-like"/>
    <property type="match status" value="1"/>
</dbReference>
<dbReference type="EMBL" id="LR778301">
    <property type="protein sequence ID" value="CAB1368517.1"/>
    <property type="molecule type" value="Genomic_DNA"/>
</dbReference>
<evidence type="ECO:0000313" key="12">
    <source>
        <dbReference type="EMBL" id="CAB1368517.1"/>
    </source>
</evidence>
<evidence type="ECO:0000256" key="2">
    <source>
        <dbReference type="ARBA" id="ARBA00010312"/>
    </source>
</evidence>
<keyword evidence="9" id="KW-0411">Iron-sulfur</keyword>
<dbReference type="SMART" id="SM00926">
    <property type="entry name" value="Molybdop_Fe4S4"/>
    <property type="match status" value="1"/>
</dbReference>
<gene>
    <name evidence="12" type="ORF">DENOEST_1352</name>
</gene>
<dbReference type="Gene3D" id="3.40.50.740">
    <property type="match status" value="2"/>
</dbReference>
<keyword evidence="13" id="KW-1185">Reference proteome</keyword>
<feature type="domain" description="4Fe-4S Mo/W bis-MGD-type" evidence="11">
    <location>
        <begin position="56"/>
        <end position="112"/>
    </location>
</feature>
<keyword evidence="6" id="KW-0732">Signal</keyword>
<reference evidence="12 13" key="1">
    <citation type="submission" date="2020-03" db="EMBL/GenBank/DDBJ databases">
        <authorList>
            <consortium name="Genoscope - CEA"/>
            <person name="William W."/>
        </authorList>
    </citation>
    <scope>NUCLEOTIDE SEQUENCE [LARGE SCALE GENOMIC DNA]</scope>
    <source>
        <strain evidence="13">DSM 16959</strain>
    </source>
</reference>
<dbReference type="NCBIfam" id="TIGR01409">
    <property type="entry name" value="TAT_signal_seq"/>
    <property type="match status" value="1"/>
</dbReference>
<dbReference type="GO" id="GO:0046872">
    <property type="term" value="F:metal ion binding"/>
    <property type="evidence" value="ECO:0007669"/>
    <property type="project" value="UniProtKB-KW"/>
</dbReference>
<evidence type="ECO:0000256" key="8">
    <source>
        <dbReference type="ARBA" id="ARBA00023004"/>
    </source>
</evidence>
<evidence type="ECO:0000256" key="5">
    <source>
        <dbReference type="ARBA" id="ARBA00022723"/>
    </source>
</evidence>
<dbReference type="Gene3D" id="3.30.2070.10">
    <property type="entry name" value="Formate dehydrogenase/DMSO reductase"/>
    <property type="match status" value="1"/>
</dbReference>
<dbReference type="InterPro" id="IPR006657">
    <property type="entry name" value="MoPterin_dinucl-bd_dom"/>
</dbReference>
<dbReference type="Pfam" id="PF00384">
    <property type="entry name" value="Molybdopterin"/>
    <property type="match status" value="1"/>
</dbReference>
<dbReference type="Pfam" id="PF01568">
    <property type="entry name" value="Molydop_binding"/>
    <property type="match status" value="1"/>
</dbReference>
<dbReference type="SUPFAM" id="SSF53706">
    <property type="entry name" value="Formate dehydrogenase/DMSO reductase, domains 1-3"/>
    <property type="match status" value="1"/>
</dbReference>
<keyword evidence="8" id="KW-0408">Iron</keyword>
<evidence type="ECO:0000259" key="11">
    <source>
        <dbReference type="PROSITE" id="PS51669"/>
    </source>
</evidence>
<keyword evidence="10" id="KW-0175">Coiled coil</keyword>
<dbReference type="Pfam" id="PF04879">
    <property type="entry name" value="Molybdop_Fe4S4"/>
    <property type="match status" value="1"/>
</dbReference>
<evidence type="ECO:0000256" key="7">
    <source>
        <dbReference type="ARBA" id="ARBA00023002"/>
    </source>
</evidence>
<dbReference type="Gene3D" id="2.20.25.90">
    <property type="entry name" value="ADC-like domains"/>
    <property type="match status" value="1"/>
</dbReference>
<dbReference type="Proteomes" id="UP000515733">
    <property type="component" value="Chromosome"/>
</dbReference>
<evidence type="ECO:0000313" key="13">
    <source>
        <dbReference type="Proteomes" id="UP000515733"/>
    </source>
</evidence>